<dbReference type="Proteomes" id="UP000250140">
    <property type="component" value="Unassembled WGS sequence"/>
</dbReference>
<dbReference type="OrthoDB" id="387657at2759"/>
<keyword evidence="12 13" id="KW-0472">Membrane</keyword>
<evidence type="ECO:0000256" key="8">
    <source>
        <dbReference type="ARBA" id="ARBA00022842"/>
    </source>
</evidence>
<dbReference type="SUPFAM" id="SSF56219">
    <property type="entry name" value="DNase I-like"/>
    <property type="match status" value="1"/>
</dbReference>
<feature type="domain" description="Endonuclease/exonuclease/phosphatase" evidence="14">
    <location>
        <begin position="16"/>
        <end position="301"/>
    </location>
</feature>
<dbReference type="Pfam" id="PF03372">
    <property type="entry name" value="Exo_endo_phos"/>
    <property type="match status" value="1"/>
</dbReference>
<dbReference type="FunFam" id="3.60.10.10:FF:000059">
    <property type="entry name" value="Inositol phosphosphingolipids phospholipase C"/>
    <property type="match status" value="1"/>
</dbReference>
<dbReference type="PANTHER" id="PTHR16320:SF24">
    <property type="entry name" value="PHOSPHODIESTERASE, PUTATIVE-RELATED"/>
    <property type="match status" value="1"/>
</dbReference>
<proteinExistence type="inferred from homology"/>
<keyword evidence="11" id="KW-0443">Lipid metabolism</keyword>
<accession>A0A8E2EU85</accession>
<dbReference type="GO" id="GO:0046872">
    <property type="term" value="F:metal ion binding"/>
    <property type="evidence" value="ECO:0007669"/>
    <property type="project" value="UniProtKB-KW"/>
</dbReference>
<organism evidence="15 16">
    <name type="scientific">Glonium stellatum</name>
    <dbReference type="NCBI Taxonomy" id="574774"/>
    <lineage>
        <taxon>Eukaryota</taxon>
        <taxon>Fungi</taxon>
        <taxon>Dikarya</taxon>
        <taxon>Ascomycota</taxon>
        <taxon>Pezizomycotina</taxon>
        <taxon>Dothideomycetes</taxon>
        <taxon>Pleosporomycetidae</taxon>
        <taxon>Gloniales</taxon>
        <taxon>Gloniaceae</taxon>
        <taxon>Glonium</taxon>
    </lineage>
</organism>
<evidence type="ECO:0000256" key="6">
    <source>
        <dbReference type="ARBA" id="ARBA00022723"/>
    </source>
</evidence>
<keyword evidence="8" id="KW-0460">Magnesium</keyword>
<dbReference type="InterPro" id="IPR005135">
    <property type="entry name" value="Endo/exonuclease/phosphatase"/>
</dbReference>
<comment type="pathway">
    <text evidence="3">Sphingolipid metabolism.</text>
</comment>
<dbReference type="GO" id="GO:0016020">
    <property type="term" value="C:membrane"/>
    <property type="evidence" value="ECO:0007669"/>
    <property type="project" value="UniProtKB-SubCell"/>
</dbReference>
<dbReference type="GO" id="GO:0004767">
    <property type="term" value="F:sphingomyelin phosphodiesterase activity"/>
    <property type="evidence" value="ECO:0007669"/>
    <property type="project" value="InterPro"/>
</dbReference>
<evidence type="ECO:0000256" key="2">
    <source>
        <dbReference type="ARBA" id="ARBA00004760"/>
    </source>
</evidence>
<evidence type="ECO:0000256" key="4">
    <source>
        <dbReference type="ARBA" id="ARBA00006335"/>
    </source>
</evidence>
<dbReference type="InterPro" id="IPR036691">
    <property type="entry name" value="Endo/exonu/phosph_ase_sf"/>
</dbReference>
<keyword evidence="6" id="KW-0479">Metal-binding</keyword>
<keyword evidence="7" id="KW-0378">Hydrolase</keyword>
<evidence type="ECO:0000313" key="15">
    <source>
        <dbReference type="EMBL" id="OCL04778.1"/>
    </source>
</evidence>
<dbReference type="GO" id="GO:0006665">
    <property type="term" value="P:sphingolipid metabolic process"/>
    <property type="evidence" value="ECO:0007669"/>
    <property type="project" value="UniProtKB-KW"/>
</dbReference>
<dbReference type="AlphaFoldDB" id="A0A8E2EU85"/>
<dbReference type="InterPro" id="IPR038772">
    <property type="entry name" value="Sph/SMPD2-like"/>
</dbReference>
<evidence type="ECO:0000256" key="11">
    <source>
        <dbReference type="ARBA" id="ARBA00023098"/>
    </source>
</evidence>
<dbReference type="Gene3D" id="3.60.10.10">
    <property type="entry name" value="Endonuclease/exonuclease/phosphatase"/>
    <property type="match status" value="1"/>
</dbReference>
<evidence type="ECO:0000256" key="7">
    <source>
        <dbReference type="ARBA" id="ARBA00022801"/>
    </source>
</evidence>
<keyword evidence="5 13" id="KW-0812">Transmembrane</keyword>
<reference evidence="15 16" key="1">
    <citation type="journal article" date="2016" name="Nat. Commun.">
        <title>Ectomycorrhizal ecology is imprinted in the genome of the dominant symbiotic fungus Cenococcum geophilum.</title>
        <authorList>
            <consortium name="DOE Joint Genome Institute"/>
            <person name="Peter M."/>
            <person name="Kohler A."/>
            <person name="Ohm R.A."/>
            <person name="Kuo A."/>
            <person name="Krutzmann J."/>
            <person name="Morin E."/>
            <person name="Arend M."/>
            <person name="Barry K.W."/>
            <person name="Binder M."/>
            <person name="Choi C."/>
            <person name="Clum A."/>
            <person name="Copeland A."/>
            <person name="Grisel N."/>
            <person name="Haridas S."/>
            <person name="Kipfer T."/>
            <person name="LaButti K."/>
            <person name="Lindquist E."/>
            <person name="Lipzen A."/>
            <person name="Maire R."/>
            <person name="Meier B."/>
            <person name="Mihaltcheva S."/>
            <person name="Molinier V."/>
            <person name="Murat C."/>
            <person name="Poggeler S."/>
            <person name="Quandt C.A."/>
            <person name="Sperisen C."/>
            <person name="Tritt A."/>
            <person name="Tisserant E."/>
            <person name="Crous P.W."/>
            <person name="Henrissat B."/>
            <person name="Nehls U."/>
            <person name="Egli S."/>
            <person name="Spatafora J.W."/>
            <person name="Grigoriev I.V."/>
            <person name="Martin F.M."/>
        </authorList>
    </citation>
    <scope>NUCLEOTIDE SEQUENCE [LARGE SCALE GENOMIC DNA]</scope>
    <source>
        <strain evidence="15 16">CBS 207.34</strain>
    </source>
</reference>
<evidence type="ECO:0000256" key="9">
    <source>
        <dbReference type="ARBA" id="ARBA00022919"/>
    </source>
</evidence>
<name>A0A8E2EU85_9PEZI</name>
<dbReference type="PANTHER" id="PTHR16320">
    <property type="entry name" value="SPHINGOMYELINASE FAMILY MEMBER"/>
    <property type="match status" value="1"/>
</dbReference>
<feature type="transmembrane region" description="Helical" evidence="13">
    <location>
        <begin position="413"/>
        <end position="439"/>
    </location>
</feature>
<feature type="transmembrane region" description="Helical" evidence="13">
    <location>
        <begin position="388"/>
        <end position="407"/>
    </location>
</feature>
<evidence type="ECO:0000256" key="3">
    <source>
        <dbReference type="ARBA" id="ARBA00004991"/>
    </source>
</evidence>
<evidence type="ECO:0000256" key="13">
    <source>
        <dbReference type="SAM" id="Phobius"/>
    </source>
</evidence>
<keyword evidence="10 13" id="KW-1133">Transmembrane helix</keyword>
<keyword evidence="16" id="KW-1185">Reference proteome</keyword>
<keyword evidence="9" id="KW-0746">Sphingolipid metabolism</keyword>
<gene>
    <name evidence="15" type="ORF">AOQ84DRAFT_300194</name>
</gene>
<evidence type="ECO:0000256" key="5">
    <source>
        <dbReference type="ARBA" id="ARBA00022692"/>
    </source>
</evidence>
<evidence type="ECO:0000256" key="1">
    <source>
        <dbReference type="ARBA" id="ARBA00004141"/>
    </source>
</evidence>
<comment type="similarity">
    <text evidence="4">Belongs to the neutral sphingomyelinase family.</text>
</comment>
<dbReference type="EMBL" id="KV750434">
    <property type="protein sequence ID" value="OCL04778.1"/>
    <property type="molecule type" value="Genomic_DNA"/>
</dbReference>
<evidence type="ECO:0000256" key="10">
    <source>
        <dbReference type="ARBA" id="ARBA00022989"/>
    </source>
</evidence>
<sequence>MVDSRPSRPSTLRIVSLNCWGLKYLAKYRNERLEEIGIQLASAVPQPDIVGLQECWTQQDYNSIREKTRHLLPYGKFYHSGIFGGGLVILSRWPIEESSMVQYPLNGRPAAFYRGDWFVGKGVACARIRTGPESRDLVEVFCTHLHAPYETEPFDSYLCHRTAQAWEIAKLMRGAAERGHLVIGMGDFNMVPLSLAHRIIEAHSPVRDVWRMLHPESSIGAAKDLVEKKRGLPTPTAEFNLATNGTTCDSVLNTWRWNEAHKKRLAKGENVVIENSVLDPSAKRLDYIFFSSGPHRGATTGELSSEWTLECANVGMTARHPRLYCSLSDHFSVEATLTRHISNPAKTSDDKGQCIMSETCLPIDTYDEILSIIFAYSQREQWQRHLRMAHLLFQLVLSISCLVAVWWSPHNYVSFILMFVSTIGLSVGVVDGLMGGLFVSSELRALKEFEWEVGNVKTRAIDAIASSRTLENGG</sequence>
<evidence type="ECO:0000256" key="12">
    <source>
        <dbReference type="ARBA" id="ARBA00023136"/>
    </source>
</evidence>
<evidence type="ECO:0000259" key="14">
    <source>
        <dbReference type="Pfam" id="PF03372"/>
    </source>
</evidence>
<protein>
    <submittedName>
        <fullName evidence="15">DNase I-like protein</fullName>
    </submittedName>
</protein>
<comment type="subcellular location">
    <subcellularLocation>
        <location evidence="1">Membrane</location>
        <topology evidence="1">Multi-pass membrane protein</topology>
    </subcellularLocation>
</comment>
<evidence type="ECO:0000313" key="16">
    <source>
        <dbReference type="Proteomes" id="UP000250140"/>
    </source>
</evidence>
<comment type="pathway">
    <text evidence="2">Lipid metabolism; sphingolipid metabolism.</text>
</comment>